<dbReference type="HOGENOM" id="CLU_013446_3_1_9"/>
<dbReference type="Gene3D" id="3.40.50.300">
    <property type="entry name" value="P-loop containing nucleotide triphosphate hydrolases"/>
    <property type="match status" value="1"/>
</dbReference>
<dbReference type="PANTHER" id="PTHR30258">
    <property type="entry name" value="TYPE II SECRETION SYSTEM PROTEIN GSPE-RELATED"/>
    <property type="match status" value="1"/>
</dbReference>
<evidence type="ECO:0000259" key="4">
    <source>
        <dbReference type="PROSITE" id="PS00662"/>
    </source>
</evidence>
<keyword evidence="3" id="KW-0067">ATP-binding</keyword>
<organism evidence="5 6">
    <name type="scientific">Enterococcus phoeniculicola ATCC BAA-412</name>
    <dbReference type="NCBI Taxonomy" id="1158610"/>
    <lineage>
        <taxon>Bacteria</taxon>
        <taxon>Bacillati</taxon>
        <taxon>Bacillota</taxon>
        <taxon>Bacilli</taxon>
        <taxon>Lactobacillales</taxon>
        <taxon>Enterococcaceae</taxon>
        <taxon>Enterococcus</taxon>
    </lineage>
</organism>
<comment type="caution">
    <text evidence="5">The sequence shown here is derived from an EMBL/GenBank/DDBJ whole genome shotgun (WGS) entry which is preliminary data.</text>
</comment>
<keyword evidence="2" id="KW-0547">Nucleotide-binding</keyword>
<feature type="domain" description="Bacterial type II secretion system protein E" evidence="4">
    <location>
        <begin position="196"/>
        <end position="210"/>
    </location>
</feature>
<dbReference type="RefSeq" id="WP_010770148.1">
    <property type="nucleotide sequence ID" value="NZ_ASWE01000001.1"/>
</dbReference>
<accession>R3W0I6</accession>
<dbReference type="OrthoDB" id="9808272at2"/>
<proteinExistence type="inferred from homology"/>
<dbReference type="eggNOG" id="COG2804">
    <property type="taxonomic scope" value="Bacteria"/>
</dbReference>
<dbReference type="STRING" id="154621.RV11_GL001814"/>
<dbReference type="AlphaFoldDB" id="R3W0I6"/>
<dbReference type="EMBL" id="AJAT01000022">
    <property type="protein sequence ID" value="EOL41187.1"/>
    <property type="molecule type" value="Genomic_DNA"/>
</dbReference>
<evidence type="ECO:0000256" key="2">
    <source>
        <dbReference type="ARBA" id="ARBA00022741"/>
    </source>
</evidence>
<dbReference type="PATRIC" id="fig|1158610.3.peg.3515"/>
<evidence type="ECO:0000256" key="1">
    <source>
        <dbReference type="ARBA" id="ARBA00006611"/>
    </source>
</evidence>
<dbReference type="Proteomes" id="UP000013785">
    <property type="component" value="Unassembled WGS sequence"/>
</dbReference>
<dbReference type="NCBIfam" id="NF041000">
    <property type="entry name" value="ATPase_ComGA"/>
    <property type="match status" value="1"/>
</dbReference>
<dbReference type="PROSITE" id="PS00662">
    <property type="entry name" value="T2SP_E"/>
    <property type="match status" value="1"/>
</dbReference>
<protein>
    <recommendedName>
        <fullName evidence="4">Bacterial type II secretion system protein E domain-containing protein</fullName>
    </recommendedName>
</protein>
<name>R3W0I6_9ENTE</name>
<dbReference type="InterPro" id="IPR027417">
    <property type="entry name" value="P-loop_NTPase"/>
</dbReference>
<sequence>MVQQLSDEIVARGKKKRIQDVYLLPKGGQYQVIFRKNNYRNVYQILEIEIAEQLISRFKYLGQMDVGEKRKAQLGACTYLLNEEMQRIRISTVGNYQQQESMVLRFLYPFEKNTLLYFFPEVVQGLQIKTNRRGLYLFGGPVGSGKTTLMYTLARKLGIQVITIEDPVEIEETQFLQLQINQKIKQDYETLIKLSLRHHPDILIIGEIRDQQTAKAAIRAALTGHRVYATIHAKSLLGVRERLVELVQSTEEIQNSLQGIIYQRLLTDEADECVKGLVAYQLVSKESKSAFDWNTQLKRLFEEGRIHEEIYELEKE</sequence>
<dbReference type="SUPFAM" id="SSF52540">
    <property type="entry name" value="P-loop containing nucleoside triphosphate hydrolases"/>
    <property type="match status" value="1"/>
</dbReference>
<keyword evidence="6" id="KW-1185">Reference proteome</keyword>
<dbReference type="InterPro" id="IPR001482">
    <property type="entry name" value="T2SS/T4SS_dom"/>
</dbReference>
<evidence type="ECO:0000256" key="3">
    <source>
        <dbReference type="ARBA" id="ARBA00022840"/>
    </source>
</evidence>
<dbReference type="InterPro" id="IPR003593">
    <property type="entry name" value="AAA+_ATPase"/>
</dbReference>
<comment type="similarity">
    <text evidence="1">Belongs to the GSP E family.</text>
</comment>
<evidence type="ECO:0000313" key="6">
    <source>
        <dbReference type="Proteomes" id="UP000013785"/>
    </source>
</evidence>
<gene>
    <name evidence="5" type="ORF">UC3_03518</name>
</gene>
<dbReference type="PANTHER" id="PTHR30258:SF2">
    <property type="entry name" value="COMG OPERON PROTEIN 1"/>
    <property type="match status" value="1"/>
</dbReference>
<dbReference type="Gene3D" id="3.30.450.90">
    <property type="match status" value="1"/>
</dbReference>
<reference evidence="5 6" key="1">
    <citation type="submission" date="2013-02" db="EMBL/GenBank/DDBJ databases">
        <title>The Genome Sequence of Enterococcus phoeniculicola BAA-412.</title>
        <authorList>
            <consortium name="The Broad Institute Genome Sequencing Platform"/>
            <consortium name="The Broad Institute Genome Sequencing Center for Infectious Disease"/>
            <person name="Earl A.M."/>
            <person name="Gilmore M.S."/>
            <person name="Lebreton F."/>
            <person name="Walker B."/>
            <person name="Young S.K."/>
            <person name="Zeng Q."/>
            <person name="Gargeya S."/>
            <person name="Fitzgerald M."/>
            <person name="Haas B."/>
            <person name="Abouelleil A."/>
            <person name="Alvarado L."/>
            <person name="Arachchi H.M."/>
            <person name="Berlin A.M."/>
            <person name="Chapman S.B."/>
            <person name="Dewar J."/>
            <person name="Goldberg J."/>
            <person name="Griggs A."/>
            <person name="Gujja S."/>
            <person name="Hansen M."/>
            <person name="Howarth C."/>
            <person name="Imamovic A."/>
            <person name="Larimer J."/>
            <person name="McCowan C."/>
            <person name="Murphy C."/>
            <person name="Neiman D."/>
            <person name="Pearson M."/>
            <person name="Priest M."/>
            <person name="Roberts A."/>
            <person name="Saif S."/>
            <person name="Shea T."/>
            <person name="Sisk P."/>
            <person name="Sykes S."/>
            <person name="Wortman J."/>
            <person name="Nusbaum C."/>
            <person name="Birren B."/>
        </authorList>
    </citation>
    <scope>NUCLEOTIDE SEQUENCE [LARGE SCALE GENOMIC DNA]</scope>
    <source>
        <strain evidence="5 6">ATCC BAA-412</strain>
    </source>
</reference>
<evidence type="ECO:0000313" key="5">
    <source>
        <dbReference type="EMBL" id="EOL41187.1"/>
    </source>
</evidence>
<dbReference type="SMART" id="SM00382">
    <property type="entry name" value="AAA"/>
    <property type="match status" value="1"/>
</dbReference>
<dbReference type="Pfam" id="PF00437">
    <property type="entry name" value="T2SSE"/>
    <property type="match status" value="1"/>
</dbReference>
<dbReference type="GO" id="GO:0005886">
    <property type="term" value="C:plasma membrane"/>
    <property type="evidence" value="ECO:0007669"/>
    <property type="project" value="TreeGrafter"/>
</dbReference>
<dbReference type="GO" id="GO:0016887">
    <property type="term" value="F:ATP hydrolysis activity"/>
    <property type="evidence" value="ECO:0007669"/>
    <property type="project" value="TreeGrafter"/>
</dbReference>
<dbReference type="InterPro" id="IPR047667">
    <property type="entry name" value="ATPase_ComGA"/>
</dbReference>
<dbReference type="CDD" id="cd01129">
    <property type="entry name" value="PulE-GspE-like"/>
    <property type="match status" value="1"/>
</dbReference>
<dbReference type="GO" id="GO:0005524">
    <property type="term" value="F:ATP binding"/>
    <property type="evidence" value="ECO:0007669"/>
    <property type="project" value="UniProtKB-KW"/>
</dbReference>